<dbReference type="EMBL" id="MU825408">
    <property type="protein sequence ID" value="KAJ7391090.1"/>
    <property type="molecule type" value="Genomic_DNA"/>
</dbReference>
<dbReference type="InterPro" id="IPR009003">
    <property type="entry name" value="Peptidase_S1_PA"/>
</dbReference>
<dbReference type="GO" id="GO:0090729">
    <property type="term" value="F:toxin activity"/>
    <property type="evidence" value="ECO:0007669"/>
    <property type="project" value="UniProtKB-KW"/>
</dbReference>
<dbReference type="InterPro" id="IPR001254">
    <property type="entry name" value="Trypsin_dom"/>
</dbReference>
<dbReference type="PANTHER" id="PTHR24250:SF27">
    <property type="entry name" value="ELASTASE 2 LIKE"/>
    <property type="match status" value="1"/>
</dbReference>
<keyword evidence="2" id="KW-1015">Disulfide bond</keyword>
<feature type="domain" description="Peptidase S1" evidence="5">
    <location>
        <begin position="1"/>
        <end position="150"/>
    </location>
</feature>
<comment type="similarity">
    <text evidence="3">Belongs to the peptidase S1 family. CLIP subfamily.</text>
</comment>
<keyword evidence="8" id="KW-1185">Reference proteome</keyword>
<evidence type="ECO:0000313" key="7">
    <source>
        <dbReference type="EMBL" id="KAJ7391090.1"/>
    </source>
</evidence>
<dbReference type="InterPro" id="IPR003582">
    <property type="entry name" value="ShKT_dom"/>
</dbReference>
<evidence type="ECO:0000259" key="5">
    <source>
        <dbReference type="PROSITE" id="PS50240"/>
    </source>
</evidence>
<organism evidence="7 8">
    <name type="scientific">Desmophyllum pertusum</name>
    <dbReference type="NCBI Taxonomy" id="174260"/>
    <lineage>
        <taxon>Eukaryota</taxon>
        <taxon>Metazoa</taxon>
        <taxon>Cnidaria</taxon>
        <taxon>Anthozoa</taxon>
        <taxon>Hexacorallia</taxon>
        <taxon>Scleractinia</taxon>
        <taxon>Caryophylliina</taxon>
        <taxon>Caryophylliidae</taxon>
        <taxon>Desmophyllum</taxon>
    </lineage>
</organism>
<gene>
    <name evidence="7" type="primary">CTRB1_3</name>
    <name evidence="7" type="ORF">OS493_020113</name>
</gene>
<dbReference type="OrthoDB" id="5947903at2759"/>
<proteinExistence type="inferred from homology"/>
<accession>A0A9X0A154</accession>
<protein>
    <submittedName>
        <fullName evidence="7">Chymotrypsinogen B</fullName>
        <ecNumber evidence="7">3.4.21.1</ecNumber>
    </submittedName>
</protein>
<dbReference type="Gene3D" id="2.40.10.10">
    <property type="entry name" value="Trypsin-like serine proteases"/>
    <property type="match status" value="2"/>
</dbReference>
<dbReference type="PROSITE" id="PS51670">
    <property type="entry name" value="SHKT"/>
    <property type="match status" value="1"/>
</dbReference>
<comment type="caution">
    <text evidence="7">The sequence shown here is derived from an EMBL/GenBank/DDBJ whole genome shotgun (WGS) entry which is preliminary data.</text>
</comment>
<keyword evidence="7" id="KW-0378">Hydrolase</keyword>
<dbReference type="GO" id="GO:0004252">
    <property type="term" value="F:serine-type endopeptidase activity"/>
    <property type="evidence" value="ECO:0007669"/>
    <property type="project" value="UniProtKB-EC"/>
</dbReference>
<evidence type="ECO:0000256" key="2">
    <source>
        <dbReference type="ARBA" id="ARBA00023157"/>
    </source>
</evidence>
<dbReference type="InterPro" id="IPR033116">
    <property type="entry name" value="TRYPSIN_SER"/>
</dbReference>
<dbReference type="PANTHER" id="PTHR24250">
    <property type="entry name" value="CHYMOTRYPSIN-RELATED"/>
    <property type="match status" value="1"/>
</dbReference>
<evidence type="ECO:0000313" key="8">
    <source>
        <dbReference type="Proteomes" id="UP001163046"/>
    </source>
</evidence>
<evidence type="ECO:0000259" key="6">
    <source>
        <dbReference type="PROSITE" id="PS51670"/>
    </source>
</evidence>
<name>A0A9X0A154_9CNID</name>
<reference evidence="7" key="1">
    <citation type="submission" date="2023-01" db="EMBL/GenBank/DDBJ databases">
        <title>Genome assembly of the deep-sea coral Lophelia pertusa.</title>
        <authorList>
            <person name="Herrera S."/>
            <person name="Cordes E."/>
        </authorList>
    </citation>
    <scope>NUCLEOTIDE SEQUENCE</scope>
    <source>
        <strain evidence="7">USNM1676648</strain>
        <tissue evidence="7">Polyp</tissue>
    </source>
</reference>
<dbReference type="CDD" id="cd00190">
    <property type="entry name" value="Tryp_SPc"/>
    <property type="match status" value="1"/>
</dbReference>
<dbReference type="Pfam" id="PF00089">
    <property type="entry name" value="Trypsin"/>
    <property type="match status" value="1"/>
</dbReference>
<dbReference type="PRINTS" id="PR00722">
    <property type="entry name" value="CHYMOTRYPSIN"/>
</dbReference>
<dbReference type="PROSITE" id="PS50240">
    <property type="entry name" value="TRYPSIN_DOM"/>
    <property type="match status" value="1"/>
</dbReference>
<evidence type="ECO:0000256" key="3">
    <source>
        <dbReference type="ARBA" id="ARBA00024195"/>
    </source>
</evidence>
<dbReference type="InterPro" id="IPR043504">
    <property type="entry name" value="Peptidase_S1_PA_chymotrypsin"/>
</dbReference>
<dbReference type="InterPro" id="IPR001314">
    <property type="entry name" value="Peptidase_S1A"/>
</dbReference>
<dbReference type="PROSITE" id="PS00135">
    <property type="entry name" value="TRYPSIN_SER"/>
    <property type="match status" value="1"/>
</dbReference>
<keyword evidence="1" id="KW-0800">Toxin</keyword>
<dbReference type="EC" id="3.4.21.1" evidence="7"/>
<dbReference type="SMART" id="SM00020">
    <property type="entry name" value="Tryp_SPc"/>
    <property type="match status" value="1"/>
</dbReference>
<dbReference type="FunFam" id="2.40.10.10:FF:000002">
    <property type="entry name" value="Transmembrane protease serine"/>
    <property type="match status" value="1"/>
</dbReference>
<feature type="domain" description="ShKT" evidence="6">
    <location>
        <begin position="160"/>
        <end position="191"/>
    </location>
</feature>
<dbReference type="AlphaFoldDB" id="A0A9X0A154"/>
<dbReference type="GO" id="GO:0006508">
    <property type="term" value="P:proteolysis"/>
    <property type="evidence" value="ECO:0007669"/>
    <property type="project" value="InterPro"/>
</dbReference>
<evidence type="ECO:0000256" key="4">
    <source>
        <dbReference type="PROSITE-ProRule" id="PRU01005"/>
    </source>
</evidence>
<dbReference type="SUPFAM" id="SSF50494">
    <property type="entry name" value="Trypsin-like serine proteases"/>
    <property type="match status" value="1"/>
</dbReference>
<sequence length="191" mass="20345">MSHLQNDITVLKLSSKVKLGPTVGTVCLPTQGSRATIGGHCWTSGWGRINGQTNQAAYELQQTSLPIVDQNTCHQKNGYYVHENSMVCAGASGSSACNGDSGGPLVCEENGKWVLRGVTSWGTSKACPVTTYSVYARVGSYVDWVKGKMGGGNSGGGSSCADLDTNCIHWTSECHLNHIKTYWCRKTCGDC</sequence>
<dbReference type="Proteomes" id="UP001163046">
    <property type="component" value="Unassembled WGS sequence"/>
</dbReference>
<evidence type="ECO:0000256" key="1">
    <source>
        <dbReference type="ARBA" id="ARBA00022656"/>
    </source>
</evidence>
<comment type="caution">
    <text evidence="4">Lacks conserved residue(s) required for the propagation of feature annotation.</text>
</comment>